<reference evidence="3" key="1">
    <citation type="submission" date="2016-04" db="EMBL/GenBank/DDBJ databases">
        <authorList>
            <person name="Strapagiel D."/>
            <person name="Borowka P."/>
            <person name="Marciniak B."/>
            <person name="Bakula Z."/>
            <person name="Van Ingen J."/>
            <person name="Safianowska A."/>
            <person name="Dziadek J."/>
            <person name="Jagielski T."/>
        </authorList>
    </citation>
    <scope>NUCLEOTIDE SEQUENCE [LARGE SCALE GENOMIC DNA]</scope>
    <source>
        <strain evidence="3">1010001458</strain>
    </source>
</reference>
<feature type="compositionally biased region" description="Low complexity" evidence="1">
    <location>
        <begin position="44"/>
        <end position="55"/>
    </location>
</feature>
<name>A0A163TIA5_9MYCO</name>
<feature type="region of interest" description="Disordered" evidence="1">
    <location>
        <begin position="1"/>
        <end position="65"/>
    </location>
</feature>
<dbReference type="Proteomes" id="UP000077342">
    <property type="component" value="Unassembled WGS sequence"/>
</dbReference>
<dbReference type="EMBL" id="LWCI01000177">
    <property type="protein sequence ID" value="KZS55315.1"/>
    <property type="molecule type" value="Genomic_DNA"/>
</dbReference>
<accession>A0A163TIA5</accession>
<evidence type="ECO:0000313" key="2">
    <source>
        <dbReference type="EMBL" id="KZS55315.1"/>
    </source>
</evidence>
<keyword evidence="3" id="KW-1185">Reference proteome</keyword>
<evidence type="ECO:0000313" key="3">
    <source>
        <dbReference type="Proteomes" id="UP000077342"/>
    </source>
</evidence>
<dbReference type="AlphaFoldDB" id="A0A163TIA5"/>
<feature type="compositionally biased region" description="Polar residues" evidence="1">
    <location>
        <begin position="20"/>
        <end position="30"/>
    </location>
</feature>
<protein>
    <submittedName>
        <fullName evidence="2">Uncharacterized protein</fullName>
    </submittedName>
</protein>
<comment type="caution">
    <text evidence="2">The sequence shown here is derived from an EMBL/GenBank/DDBJ whole genome shotgun (WGS) entry which is preliminary data.</text>
</comment>
<feature type="region of interest" description="Disordered" evidence="1">
    <location>
        <begin position="222"/>
        <end position="247"/>
    </location>
</feature>
<sequence length="247" mass="25853">MEEANNGALPDASAAPRANAISSSSGTLTVSDVAASSAGLIRATSTPVPTTYTPSGRDGIDSTPATMSTTSAAAVSSSWESSCPAHLADRPVGGVHHRQRRCVRFDEQHRGPLVADGAADRLPQRGRSQKRRNQHDVFELVGGQRIAQCRSRSVVGARHADGVKSQAGLDRALPGAQNRGDHLSGALIVEESWPTGKVSSSTIRPLPSWPSTNAIRTAAGAIEMPSTTSKTPPKVLRPAVENTPKRC</sequence>
<gene>
    <name evidence="2" type="ORF">A4G28_15810</name>
</gene>
<proteinExistence type="predicted"/>
<organism evidence="2 3">
    <name type="scientific">Mycobacterium ostraviense</name>
    <dbReference type="NCBI Taxonomy" id="2738409"/>
    <lineage>
        <taxon>Bacteria</taxon>
        <taxon>Bacillati</taxon>
        <taxon>Actinomycetota</taxon>
        <taxon>Actinomycetes</taxon>
        <taxon>Mycobacteriales</taxon>
        <taxon>Mycobacteriaceae</taxon>
        <taxon>Mycobacterium</taxon>
    </lineage>
</organism>
<evidence type="ECO:0000256" key="1">
    <source>
        <dbReference type="SAM" id="MobiDB-lite"/>
    </source>
</evidence>